<gene>
    <name evidence="3" type="ORF">BP6252_01970</name>
</gene>
<dbReference type="AlphaFoldDB" id="A0A3D8SDH1"/>
<dbReference type="OrthoDB" id="3553348at2759"/>
<evidence type="ECO:0000259" key="2">
    <source>
        <dbReference type="PROSITE" id="PS50053"/>
    </source>
</evidence>
<organism evidence="3 4">
    <name type="scientific">Coleophoma cylindrospora</name>
    <dbReference type="NCBI Taxonomy" id="1849047"/>
    <lineage>
        <taxon>Eukaryota</taxon>
        <taxon>Fungi</taxon>
        <taxon>Dikarya</taxon>
        <taxon>Ascomycota</taxon>
        <taxon>Pezizomycotina</taxon>
        <taxon>Leotiomycetes</taxon>
        <taxon>Helotiales</taxon>
        <taxon>Dermateaceae</taxon>
        <taxon>Coleophoma</taxon>
    </lineage>
</organism>
<dbReference type="Gene3D" id="3.10.20.90">
    <property type="entry name" value="Phosphatidylinositol 3-kinase Catalytic Subunit, Chain A, domain 1"/>
    <property type="match status" value="1"/>
</dbReference>
<keyword evidence="4" id="KW-1185">Reference proteome</keyword>
<accession>A0A3D8SDH1</accession>
<reference evidence="3 4" key="1">
    <citation type="journal article" date="2018" name="IMA Fungus">
        <title>IMA Genome-F 9: Draft genome sequence of Annulohypoxylon stygium, Aspergillus mulundensis, Berkeleyomyces basicola (syn. Thielaviopsis basicola), Ceratocystis smalleyi, two Cercospora beticola strains, Coleophoma cylindrospora, Fusarium fracticaudum, Phialophora cf. hyalina, and Morchella septimelata.</title>
        <authorList>
            <person name="Wingfield B.D."/>
            <person name="Bills G.F."/>
            <person name="Dong Y."/>
            <person name="Huang W."/>
            <person name="Nel W.J."/>
            <person name="Swalarsk-Parry B.S."/>
            <person name="Vaghefi N."/>
            <person name="Wilken P.M."/>
            <person name="An Z."/>
            <person name="de Beer Z.W."/>
            <person name="De Vos L."/>
            <person name="Chen L."/>
            <person name="Duong T.A."/>
            <person name="Gao Y."/>
            <person name="Hammerbacher A."/>
            <person name="Kikkert J.R."/>
            <person name="Li Y."/>
            <person name="Li H."/>
            <person name="Li K."/>
            <person name="Li Q."/>
            <person name="Liu X."/>
            <person name="Ma X."/>
            <person name="Naidoo K."/>
            <person name="Pethybridge S.J."/>
            <person name="Sun J."/>
            <person name="Steenkamp E.T."/>
            <person name="van der Nest M.A."/>
            <person name="van Wyk S."/>
            <person name="Wingfield M.J."/>
            <person name="Xiong C."/>
            <person name="Yue Q."/>
            <person name="Zhang X."/>
        </authorList>
    </citation>
    <scope>NUCLEOTIDE SEQUENCE [LARGE SCALE GENOMIC DNA]</scope>
    <source>
        <strain evidence="3 4">BP6252</strain>
    </source>
</reference>
<evidence type="ECO:0000256" key="1">
    <source>
        <dbReference type="SAM" id="MobiDB-lite"/>
    </source>
</evidence>
<dbReference type="Pfam" id="PF00240">
    <property type="entry name" value="ubiquitin"/>
    <property type="match status" value="1"/>
</dbReference>
<dbReference type="InterPro" id="IPR029071">
    <property type="entry name" value="Ubiquitin-like_domsf"/>
</dbReference>
<sequence>MPAKRQRTSSDASTADVMEDLKFTNAMIHPVYKTLLAHAPNSIEFLFSTRLYDVLKESASQDRITRTFNVTIERAVEELRRLLAIKTFMRDHDADKTSPTPLMRHMWHTAILDTRLYSDLQKALECVLHNRLGVASDADAEVRKLRLETMKALYTAYFSETPVGFPKATYESPGLTTSTERTANDKAKGPPKPATSTERTANDKAEEPPKPATSTDPATNDKAKNATTPTGTSSQSNQKAREASTTPTAPENEHSTAGNISYIVRHAQGREWFFTGSNMITIDELIGKIQSTVGRPLRVPKLYFDGVRLDREKTLRDYDITDCKFMILLEDDVAGC</sequence>
<comment type="caution">
    <text evidence="3">The sequence shown here is derived from an EMBL/GenBank/DDBJ whole genome shotgun (WGS) entry which is preliminary data.</text>
</comment>
<evidence type="ECO:0000313" key="4">
    <source>
        <dbReference type="Proteomes" id="UP000256645"/>
    </source>
</evidence>
<feature type="compositionally biased region" description="Basic and acidic residues" evidence="1">
    <location>
        <begin position="200"/>
        <end position="209"/>
    </location>
</feature>
<dbReference type="STRING" id="1849047.A0A3D8SDH1"/>
<dbReference type="CDD" id="cd17039">
    <property type="entry name" value="Ubl_ubiquitin_like"/>
    <property type="match status" value="1"/>
</dbReference>
<feature type="compositionally biased region" description="Polar residues" evidence="1">
    <location>
        <begin position="225"/>
        <end position="257"/>
    </location>
</feature>
<dbReference type="InterPro" id="IPR000626">
    <property type="entry name" value="Ubiquitin-like_dom"/>
</dbReference>
<dbReference type="SUPFAM" id="SSF54236">
    <property type="entry name" value="Ubiquitin-like"/>
    <property type="match status" value="1"/>
</dbReference>
<dbReference type="Proteomes" id="UP000256645">
    <property type="component" value="Unassembled WGS sequence"/>
</dbReference>
<evidence type="ECO:0000313" key="3">
    <source>
        <dbReference type="EMBL" id="RDW84380.1"/>
    </source>
</evidence>
<name>A0A3D8SDH1_9HELO</name>
<feature type="domain" description="Ubiquitin-like" evidence="2">
    <location>
        <begin position="260"/>
        <end position="335"/>
    </location>
</feature>
<protein>
    <recommendedName>
        <fullName evidence="2">Ubiquitin-like domain-containing protein</fullName>
    </recommendedName>
</protein>
<feature type="region of interest" description="Disordered" evidence="1">
    <location>
        <begin position="165"/>
        <end position="257"/>
    </location>
</feature>
<dbReference type="EMBL" id="PDLM01000002">
    <property type="protein sequence ID" value="RDW84380.1"/>
    <property type="molecule type" value="Genomic_DNA"/>
</dbReference>
<proteinExistence type="predicted"/>
<dbReference type="PROSITE" id="PS50053">
    <property type="entry name" value="UBIQUITIN_2"/>
    <property type="match status" value="1"/>
</dbReference>